<organism evidence="2 3">
    <name type="scientific">Tistrella bauzanensis</name>
    <dbReference type="NCBI Taxonomy" id="657419"/>
    <lineage>
        <taxon>Bacteria</taxon>
        <taxon>Pseudomonadati</taxon>
        <taxon>Pseudomonadota</taxon>
        <taxon>Alphaproteobacteria</taxon>
        <taxon>Geminicoccales</taxon>
        <taxon>Geminicoccaceae</taxon>
        <taxon>Tistrella</taxon>
    </lineage>
</organism>
<dbReference type="PANTHER" id="PTHR47129">
    <property type="entry name" value="QUINONE OXIDOREDUCTASE 2"/>
    <property type="match status" value="1"/>
</dbReference>
<dbReference type="Proteomes" id="UP000603352">
    <property type="component" value="Unassembled WGS sequence"/>
</dbReference>
<accession>A0ABQ1IK54</accession>
<dbReference type="RefSeq" id="WP_188578725.1">
    <property type="nucleotide sequence ID" value="NZ_BMDZ01000031.1"/>
</dbReference>
<dbReference type="InterPro" id="IPR036291">
    <property type="entry name" value="NAD(P)-bd_dom_sf"/>
</dbReference>
<proteinExistence type="predicted"/>
<name>A0ABQ1IK54_9PROT</name>
<dbReference type="EMBL" id="BMDZ01000031">
    <property type="protein sequence ID" value="GGB44402.1"/>
    <property type="molecule type" value="Genomic_DNA"/>
</dbReference>
<evidence type="ECO:0000313" key="3">
    <source>
        <dbReference type="Proteomes" id="UP000603352"/>
    </source>
</evidence>
<feature type="domain" description="NmrA-like" evidence="1">
    <location>
        <begin position="7"/>
        <end position="236"/>
    </location>
</feature>
<gene>
    <name evidence="2" type="ORF">GCM10011505_27130</name>
</gene>
<dbReference type="PANTHER" id="PTHR47129:SF1">
    <property type="entry name" value="NMRA-LIKE DOMAIN-CONTAINING PROTEIN"/>
    <property type="match status" value="1"/>
</dbReference>
<dbReference type="Gene3D" id="3.90.25.10">
    <property type="entry name" value="UDP-galactose 4-epimerase, domain 1"/>
    <property type="match status" value="1"/>
</dbReference>
<protein>
    <submittedName>
        <fullName evidence="2">NAD(P)-dependent oxidoreductase</fullName>
    </submittedName>
</protein>
<keyword evidence="3" id="KW-1185">Reference proteome</keyword>
<evidence type="ECO:0000259" key="1">
    <source>
        <dbReference type="Pfam" id="PF05368"/>
    </source>
</evidence>
<dbReference type="InterPro" id="IPR008030">
    <property type="entry name" value="NmrA-like"/>
</dbReference>
<dbReference type="SUPFAM" id="SSF51735">
    <property type="entry name" value="NAD(P)-binding Rossmann-fold domains"/>
    <property type="match status" value="1"/>
</dbReference>
<dbReference type="Pfam" id="PF05368">
    <property type="entry name" value="NmrA"/>
    <property type="match status" value="1"/>
</dbReference>
<dbReference type="InterPro" id="IPR052718">
    <property type="entry name" value="NmrA-type_oxidoreductase"/>
</dbReference>
<reference evidence="3" key="1">
    <citation type="journal article" date="2019" name="Int. J. Syst. Evol. Microbiol.">
        <title>The Global Catalogue of Microorganisms (GCM) 10K type strain sequencing project: providing services to taxonomists for standard genome sequencing and annotation.</title>
        <authorList>
            <consortium name="The Broad Institute Genomics Platform"/>
            <consortium name="The Broad Institute Genome Sequencing Center for Infectious Disease"/>
            <person name="Wu L."/>
            <person name="Ma J."/>
        </authorList>
    </citation>
    <scope>NUCLEOTIDE SEQUENCE [LARGE SCALE GENOMIC DNA]</scope>
    <source>
        <strain evidence="3">CGMCC 1.10188</strain>
    </source>
</reference>
<sequence length="297" mass="30394">MSTTTPRLLVTGAGGQFGRRVVELLLDAGTTNLVAASRDTAKLADLVARGAEAVAADFNDAASLDAAFAGIDRLLIVSTDALGEPGLRLRQHQAAVAAAVRAGVSHIVYTSMPNPEPVSPIGFAPDHHQTELALAASGVPHTILRNGWYMENLVASLPHVLATGTWYTSAGTGRVAHVARADAARAAAAALASATGTATHTITGPTAYTTDEIAAIASEVFDRPISVVQVTDEQLAGGLAAAGMPPFVVDLVVSFDANTRAGRIDVVTDVVEGLTGQAPQTLAAFFAANRAAFLPEA</sequence>
<evidence type="ECO:0000313" key="2">
    <source>
        <dbReference type="EMBL" id="GGB44402.1"/>
    </source>
</evidence>
<comment type="caution">
    <text evidence="2">The sequence shown here is derived from an EMBL/GenBank/DDBJ whole genome shotgun (WGS) entry which is preliminary data.</text>
</comment>
<dbReference type="Gene3D" id="3.40.50.720">
    <property type="entry name" value="NAD(P)-binding Rossmann-like Domain"/>
    <property type="match status" value="1"/>
</dbReference>